<feature type="compositionally biased region" description="Basic and acidic residues" evidence="1">
    <location>
        <begin position="173"/>
        <end position="192"/>
    </location>
</feature>
<accession>A0A6J4UCU9</accession>
<evidence type="ECO:0000313" key="2">
    <source>
        <dbReference type="EMBL" id="CAA9544896.1"/>
    </source>
</evidence>
<feature type="region of interest" description="Disordered" evidence="1">
    <location>
        <begin position="172"/>
        <end position="229"/>
    </location>
</feature>
<gene>
    <name evidence="2" type="ORF">AVDCRST_MAG23-2445</name>
</gene>
<feature type="non-terminal residue" evidence="2">
    <location>
        <position position="229"/>
    </location>
</feature>
<sequence>DRTLHKPFCLDPAQAGDGRLRNLSCRFARSCSGRNRPACSHSDRSGPGRRLRGDTRCCVGHGADPRAPSCRDGRTRPRLSRQWRSGSRPPARAARIRLERRGRSRRSDDRRRRPHRPAHLRLSRRHRDRPLVHHPGRHRQADSARRLPDPAEEQGPRLQPLRRAHALYAAPHLDGHCDPRKRGRRLGRDPRLHRCARRLRRHALRQRQARRPRARHQELEAGPHSAKRL</sequence>
<feature type="region of interest" description="Disordered" evidence="1">
    <location>
        <begin position="32"/>
        <end position="160"/>
    </location>
</feature>
<protein>
    <submittedName>
        <fullName evidence="2">Uncharacterized protein</fullName>
    </submittedName>
</protein>
<dbReference type="AlphaFoldDB" id="A0A6J4UCU9"/>
<organism evidence="2">
    <name type="scientific">uncultured Sphingosinicella sp</name>
    <dbReference type="NCBI Taxonomy" id="478748"/>
    <lineage>
        <taxon>Bacteria</taxon>
        <taxon>Pseudomonadati</taxon>
        <taxon>Pseudomonadota</taxon>
        <taxon>Alphaproteobacteria</taxon>
        <taxon>Sphingomonadales</taxon>
        <taxon>Sphingosinicellaceae</taxon>
        <taxon>Sphingosinicella</taxon>
        <taxon>environmental samples</taxon>
    </lineage>
</organism>
<evidence type="ECO:0000256" key="1">
    <source>
        <dbReference type="SAM" id="MobiDB-lite"/>
    </source>
</evidence>
<feature type="compositionally biased region" description="Low complexity" evidence="1">
    <location>
        <begin position="84"/>
        <end position="93"/>
    </location>
</feature>
<reference evidence="2" key="1">
    <citation type="submission" date="2020-02" db="EMBL/GenBank/DDBJ databases">
        <authorList>
            <person name="Meier V. D."/>
        </authorList>
    </citation>
    <scope>NUCLEOTIDE SEQUENCE</scope>
    <source>
        <strain evidence="2">AVDCRST_MAG23</strain>
    </source>
</reference>
<feature type="non-terminal residue" evidence="2">
    <location>
        <position position="1"/>
    </location>
</feature>
<dbReference type="EMBL" id="CADCWD010000081">
    <property type="protein sequence ID" value="CAA9544896.1"/>
    <property type="molecule type" value="Genomic_DNA"/>
</dbReference>
<name>A0A6J4UCU9_9SPHN</name>
<feature type="compositionally biased region" description="Basic and acidic residues" evidence="1">
    <location>
        <begin position="96"/>
        <end position="111"/>
    </location>
</feature>
<feature type="compositionally biased region" description="Basic and acidic residues" evidence="1">
    <location>
        <begin position="41"/>
        <end position="55"/>
    </location>
</feature>
<feature type="compositionally biased region" description="Basic residues" evidence="1">
    <location>
        <begin position="193"/>
        <end position="214"/>
    </location>
</feature>
<feature type="compositionally biased region" description="Basic residues" evidence="1">
    <location>
        <begin position="112"/>
        <end position="138"/>
    </location>
</feature>
<feature type="compositionally biased region" description="Basic and acidic residues" evidence="1">
    <location>
        <begin position="139"/>
        <end position="149"/>
    </location>
</feature>
<proteinExistence type="predicted"/>